<protein>
    <recommendedName>
        <fullName evidence="3">Cytosolic protein</fullName>
    </recommendedName>
</protein>
<dbReference type="EMBL" id="QWEG01000006">
    <property type="protein sequence ID" value="RHW40708.1"/>
    <property type="molecule type" value="Genomic_DNA"/>
</dbReference>
<evidence type="ECO:0008006" key="3">
    <source>
        <dbReference type="Google" id="ProtNLM"/>
    </source>
</evidence>
<dbReference type="RefSeq" id="WP_118920824.1">
    <property type="nucleotide sequence ID" value="NZ_QWEG01000006.1"/>
</dbReference>
<organism evidence="1 2">
    <name type="scientific">Neobacillus notoginsengisoli</name>
    <dbReference type="NCBI Taxonomy" id="1578198"/>
    <lineage>
        <taxon>Bacteria</taxon>
        <taxon>Bacillati</taxon>
        <taxon>Bacillota</taxon>
        <taxon>Bacilli</taxon>
        <taxon>Bacillales</taxon>
        <taxon>Bacillaceae</taxon>
        <taxon>Neobacillus</taxon>
    </lineage>
</organism>
<evidence type="ECO:0000313" key="1">
    <source>
        <dbReference type="EMBL" id="RHW40708.1"/>
    </source>
</evidence>
<keyword evidence="2" id="KW-1185">Reference proteome</keyword>
<name>A0A417YU92_9BACI</name>
<sequence length="131" mass="15043">MLKNLFRRFSNVCETSEKHSDRDLSTHYYRANKETLFTSLEEILKSRPAFTVADSSKERGEIACEIGKPFPCFLIATIVTVRPFETAVDFHLSTERPAIMGNYSTLKREILKLYKELDKSHTYIGSGKNSE</sequence>
<comment type="caution">
    <text evidence="1">The sequence shown here is derived from an EMBL/GenBank/DDBJ whole genome shotgun (WGS) entry which is preliminary data.</text>
</comment>
<reference evidence="1 2" key="1">
    <citation type="journal article" date="2017" name="Int. J. Syst. Evol. Microbiol.">
        <title>Bacillus notoginsengisoli sp. nov., a novel bacterium isolated from the rhizosphere of Panax notoginseng.</title>
        <authorList>
            <person name="Zhang M.Y."/>
            <person name="Cheng J."/>
            <person name="Cai Y."/>
            <person name="Zhang T.Y."/>
            <person name="Wu Y.Y."/>
            <person name="Manikprabhu D."/>
            <person name="Li W.J."/>
            <person name="Zhang Y.X."/>
        </authorList>
    </citation>
    <scope>NUCLEOTIDE SEQUENCE [LARGE SCALE GENOMIC DNA]</scope>
    <source>
        <strain evidence="1 2">JCM 30743</strain>
    </source>
</reference>
<gene>
    <name evidence="1" type="ORF">D1B31_10985</name>
</gene>
<proteinExistence type="predicted"/>
<accession>A0A417YU92</accession>
<dbReference type="Proteomes" id="UP000284416">
    <property type="component" value="Unassembled WGS sequence"/>
</dbReference>
<dbReference type="AlphaFoldDB" id="A0A417YU92"/>
<dbReference type="OrthoDB" id="2353056at2"/>
<evidence type="ECO:0000313" key="2">
    <source>
        <dbReference type="Proteomes" id="UP000284416"/>
    </source>
</evidence>